<protein>
    <recommendedName>
        <fullName evidence="5">YtkA-like domain-containing protein</fullName>
    </recommendedName>
</protein>
<evidence type="ECO:0008006" key="5">
    <source>
        <dbReference type="Google" id="ProtNLM"/>
    </source>
</evidence>
<reference evidence="4" key="1">
    <citation type="journal article" date="2019" name="Int. J. Syst. Evol. Microbiol.">
        <title>The Global Catalogue of Microorganisms (GCM) 10K type strain sequencing project: providing services to taxonomists for standard genome sequencing and annotation.</title>
        <authorList>
            <consortium name="The Broad Institute Genomics Platform"/>
            <consortium name="The Broad Institute Genome Sequencing Center for Infectious Disease"/>
            <person name="Wu L."/>
            <person name="Ma J."/>
        </authorList>
    </citation>
    <scope>NUCLEOTIDE SEQUENCE [LARGE SCALE GENOMIC DNA]</scope>
    <source>
        <strain evidence="4">CECT 7131</strain>
    </source>
</reference>
<keyword evidence="2" id="KW-0472">Membrane</keyword>
<dbReference type="Proteomes" id="UP001529369">
    <property type="component" value="Unassembled WGS sequence"/>
</dbReference>
<keyword evidence="2" id="KW-0812">Transmembrane</keyword>
<keyword evidence="2" id="KW-1133">Transmembrane helix</keyword>
<feature type="transmembrane region" description="Helical" evidence="2">
    <location>
        <begin position="23"/>
        <end position="46"/>
    </location>
</feature>
<evidence type="ECO:0000313" key="3">
    <source>
        <dbReference type="EMBL" id="MDN3563539.1"/>
    </source>
</evidence>
<evidence type="ECO:0000256" key="2">
    <source>
        <dbReference type="SAM" id="Phobius"/>
    </source>
</evidence>
<name>A0ABT8A1G9_9PROT</name>
<organism evidence="3 4">
    <name type="scientific">Paeniroseomonas aquatica</name>
    <dbReference type="NCBI Taxonomy" id="373043"/>
    <lineage>
        <taxon>Bacteria</taxon>
        <taxon>Pseudomonadati</taxon>
        <taxon>Pseudomonadota</taxon>
        <taxon>Alphaproteobacteria</taxon>
        <taxon>Acetobacterales</taxon>
        <taxon>Acetobacteraceae</taxon>
        <taxon>Paeniroseomonas</taxon>
    </lineage>
</organism>
<feature type="region of interest" description="Disordered" evidence="1">
    <location>
        <begin position="1"/>
        <end position="20"/>
    </location>
</feature>
<sequence length="160" mass="17190">MLESVVGNRTHDPHRQVPSKRSLSLRAAALAVGITVSGLAGAAYAAPMTYRFEVLDAQVRPSRDTTDLRVRLVRQADGQPVTGAALDDVRLGMWPIQLHKAPPAPWMPHVVGPAVAEGSGVYRLPADFSMTGSYRLTLSAHVPGEVEPVQSTVTVRAAYR</sequence>
<evidence type="ECO:0000256" key="1">
    <source>
        <dbReference type="SAM" id="MobiDB-lite"/>
    </source>
</evidence>
<dbReference type="RefSeq" id="WP_290315281.1">
    <property type="nucleotide sequence ID" value="NZ_JAUFPN010000036.1"/>
</dbReference>
<keyword evidence="4" id="KW-1185">Reference proteome</keyword>
<evidence type="ECO:0000313" key="4">
    <source>
        <dbReference type="Proteomes" id="UP001529369"/>
    </source>
</evidence>
<proteinExistence type="predicted"/>
<dbReference type="EMBL" id="JAUFPN010000036">
    <property type="protein sequence ID" value="MDN3563539.1"/>
    <property type="molecule type" value="Genomic_DNA"/>
</dbReference>
<gene>
    <name evidence="3" type="ORF">QWZ14_04015</name>
</gene>
<accession>A0ABT8A1G9</accession>
<comment type="caution">
    <text evidence="3">The sequence shown here is derived from an EMBL/GenBank/DDBJ whole genome shotgun (WGS) entry which is preliminary data.</text>
</comment>